<dbReference type="InterPro" id="IPR006170">
    <property type="entry name" value="PBP/GOBP"/>
</dbReference>
<evidence type="ECO:0000256" key="5">
    <source>
        <dbReference type="SAM" id="SignalP"/>
    </source>
</evidence>
<dbReference type="GO" id="GO:0007608">
    <property type="term" value="P:sensory perception of smell"/>
    <property type="evidence" value="ECO:0007669"/>
    <property type="project" value="TreeGrafter"/>
</dbReference>
<dbReference type="AlphaFoldDB" id="U5EN91"/>
<dbReference type="SMART" id="SM00708">
    <property type="entry name" value="PhBP"/>
    <property type="match status" value="1"/>
</dbReference>
<dbReference type="EMBL" id="GANO01000690">
    <property type="protein sequence ID" value="JAB59181.1"/>
    <property type="molecule type" value="mRNA"/>
</dbReference>
<keyword evidence="4 5" id="KW-0732">Signal</keyword>
<feature type="chain" id="PRO_5004659485" evidence="5">
    <location>
        <begin position="19"/>
        <end position="131"/>
    </location>
</feature>
<comment type="subcellular location">
    <subcellularLocation>
        <location evidence="1">Secreted</location>
    </subcellularLocation>
</comment>
<protein>
    <submittedName>
        <fullName evidence="6">Putative odorant-binding protein 56e obp</fullName>
    </submittedName>
</protein>
<proteinExistence type="evidence at transcript level"/>
<dbReference type="PANTHER" id="PTHR11857">
    <property type="entry name" value="ODORANT BINDING PROTEIN-RELATED"/>
    <property type="match status" value="1"/>
</dbReference>
<dbReference type="Pfam" id="PF01395">
    <property type="entry name" value="PBP_GOBP"/>
    <property type="match status" value="1"/>
</dbReference>
<dbReference type="PANTHER" id="PTHR11857:SF43">
    <property type="entry name" value="GEO07291P1-RELATED"/>
    <property type="match status" value="1"/>
</dbReference>
<evidence type="ECO:0000313" key="6">
    <source>
        <dbReference type="EMBL" id="JAB59181.1"/>
    </source>
</evidence>
<comment type="similarity">
    <text evidence="2">Belongs to the PBP/GOBP family.</text>
</comment>
<dbReference type="GO" id="GO:0005549">
    <property type="term" value="F:odorant binding"/>
    <property type="evidence" value="ECO:0007669"/>
    <property type="project" value="InterPro"/>
</dbReference>
<evidence type="ECO:0000256" key="2">
    <source>
        <dbReference type="ARBA" id="ARBA00008098"/>
    </source>
</evidence>
<dbReference type="FunFam" id="1.10.238.20:FF:000001">
    <property type="entry name" value="General odorant-binding protein lush"/>
    <property type="match status" value="1"/>
</dbReference>
<feature type="signal peptide" evidence="5">
    <location>
        <begin position="1"/>
        <end position="18"/>
    </location>
</feature>
<dbReference type="Gene3D" id="1.10.238.20">
    <property type="entry name" value="Pheromone/general odorant binding protein domain"/>
    <property type="match status" value="1"/>
</dbReference>
<keyword evidence="3" id="KW-0964">Secreted</keyword>
<sequence length="131" mass="14156">MKFLVAIVVVGFVAGSYALTDEQIKKGEAHAAACAKETNTPPETAAKLKTGDLSGSDQKTKCFVKCFFEKAGFMDTNGKIQEQVIVDKLSVGSDKAKVQQLVKKCNVKGTDACDTAFKSFECYTQNKAKVF</sequence>
<evidence type="ECO:0000256" key="1">
    <source>
        <dbReference type="ARBA" id="ARBA00004613"/>
    </source>
</evidence>
<organism evidence="6">
    <name type="scientific">Corethrella appendiculata</name>
    <dbReference type="NCBI Taxonomy" id="1370023"/>
    <lineage>
        <taxon>Eukaryota</taxon>
        <taxon>Metazoa</taxon>
        <taxon>Ecdysozoa</taxon>
        <taxon>Arthropoda</taxon>
        <taxon>Hexapoda</taxon>
        <taxon>Insecta</taxon>
        <taxon>Pterygota</taxon>
        <taxon>Neoptera</taxon>
        <taxon>Endopterygota</taxon>
        <taxon>Diptera</taxon>
        <taxon>Nematocera</taxon>
        <taxon>Culicoidea</taxon>
        <taxon>Chaoboridae</taxon>
        <taxon>Corethrella</taxon>
    </lineage>
</organism>
<evidence type="ECO:0000256" key="4">
    <source>
        <dbReference type="ARBA" id="ARBA00022729"/>
    </source>
</evidence>
<dbReference type="SUPFAM" id="SSF47565">
    <property type="entry name" value="Insect pheromone/odorant-binding proteins"/>
    <property type="match status" value="1"/>
</dbReference>
<reference evidence="6" key="1">
    <citation type="journal article" date="2014" name="Insect Biochem. Mol. Biol.">
        <title>An insight into the sialome of the frog biting fly, Corethrella appendiculata.</title>
        <authorList>
            <person name="Ribeiro J.M.C."/>
            <person name="Chagas A.C."/>
            <person name="Pham V.M."/>
            <person name="Lounibos L.P."/>
            <person name="Calvo E."/>
        </authorList>
    </citation>
    <scope>NUCLEOTIDE SEQUENCE</scope>
    <source>
        <tissue evidence="6">Salivary glands</tissue>
    </source>
</reference>
<name>U5EN91_9DIPT</name>
<accession>U5EN91</accession>
<dbReference type="GO" id="GO:0005615">
    <property type="term" value="C:extracellular space"/>
    <property type="evidence" value="ECO:0007669"/>
    <property type="project" value="TreeGrafter"/>
</dbReference>
<evidence type="ECO:0000256" key="3">
    <source>
        <dbReference type="ARBA" id="ARBA00022525"/>
    </source>
</evidence>
<dbReference type="InterPro" id="IPR036728">
    <property type="entry name" value="PBP_GOBP_sf"/>
</dbReference>
<dbReference type="CDD" id="cd23992">
    <property type="entry name" value="PBP_GOBP"/>
    <property type="match status" value="1"/>
</dbReference>